<accession>A0A4Z0Z213</accession>
<dbReference type="InterPro" id="IPR037459">
    <property type="entry name" value="RhgT-like"/>
</dbReference>
<reference evidence="2 3" key="1">
    <citation type="submission" date="2019-03" db="EMBL/GenBank/DDBJ databases">
        <title>Draft genome sequence of Xylaria hypoxylon DSM 108379, a ubiquitous saprotrophic-parasitic fungi on hardwood.</title>
        <authorList>
            <person name="Buettner E."/>
            <person name="Leonhardt S."/>
            <person name="Gebauer A.M."/>
            <person name="Liers C."/>
            <person name="Hofrichter M."/>
            <person name="Kellner H."/>
        </authorList>
    </citation>
    <scope>NUCLEOTIDE SEQUENCE [LARGE SCALE GENOMIC DNA]</scope>
    <source>
        <strain evidence="2 3">DSM 108379</strain>
    </source>
</reference>
<dbReference type="PANTHER" id="PTHR43695">
    <property type="entry name" value="PUTATIVE (AFU_ORTHOLOGUE AFUA_2G17250)-RELATED"/>
    <property type="match status" value="1"/>
</dbReference>
<keyword evidence="3" id="KW-1185">Reference proteome</keyword>
<dbReference type="Proteomes" id="UP000297716">
    <property type="component" value="Unassembled WGS sequence"/>
</dbReference>
<comment type="caution">
    <text evidence="2">The sequence shown here is derived from an EMBL/GenBank/DDBJ whole genome shotgun (WGS) entry which is preliminary data.</text>
</comment>
<sequence>MPFPPLSQHAMIFVAKYGLLTDQDGSRFLRRRPDGEGGERIIGRLQRRKTAGILPRWRLHDAVDGGWGNGLLAPVVQPAWGVNFGRSGATTASFIAEGRWANVTAYLKEYAAAYDCYVTISFGHNDQKPANNVPFDVYQQNLINFANEVKSLGGAALLVSSLTRRVFPSDPHNATDSLHNERLAAIEAAETTGSTIIDLNAASLAYVNAIGRDASWVYNWGDDRKDMTHLNPYGEVVFGRMVADLIVRAKPGLERWIAPNETLSYDIWNNLPA</sequence>
<dbReference type="SUPFAM" id="SSF52266">
    <property type="entry name" value="SGNH hydrolase"/>
    <property type="match status" value="1"/>
</dbReference>
<feature type="domain" description="SGNH hydrolase-type esterase" evidence="1">
    <location>
        <begin position="66"/>
        <end position="234"/>
    </location>
</feature>
<dbReference type="EMBL" id="SKBN01000088">
    <property type="protein sequence ID" value="TGJ83626.1"/>
    <property type="molecule type" value="Genomic_DNA"/>
</dbReference>
<dbReference type="Pfam" id="PF13472">
    <property type="entry name" value="Lipase_GDSL_2"/>
    <property type="match status" value="1"/>
</dbReference>
<dbReference type="InterPro" id="IPR036514">
    <property type="entry name" value="SGNH_hydro_sf"/>
</dbReference>
<dbReference type="OrthoDB" id="5041285at2759"/>
<organism evidence="2 3">
    <name type="scientific">Xylaria hypoxylon</name>
    <dbReference type="NCBI Taxonomy" id="37992"/>
    <lineage>
        <taxon>Eukaryota</taxon>
        <taxon>Fungi</taxon>
        <taxon>Dikarya</taxon>
        <taxon>Ascomycota</taxon>
        <taxon>Pezizomycotina</taxon>
        <taxon>Sordariomycetes</taxon>
        <taxon>Xylariomycetidae</taxon>
        <taxon>Xylariales</taxon>
        <taxon>Xylariaceae</taxon>
        <taxon>Xylaria</taxon>
    </lineage>
</organism>
<dbReference type="STRING" id="37992.A0A4Z0Z213"/>
<evidence type="ECO:0000313" key="3">
    <source>
        <dbReference type="Proteomes" id="UP000297716"/>
    </source>
</evidence>
<proteinExistence type="predicted"/>
<name>A0A4Z0Z213_9PEZI</name>
<dbReference type="PANTHER" id="PTHR43695:SF2">
    <property type="entry name" value="PUTATIVE (AFU_ORTHOLOGUE AFUA_2G17250)-RELATED"/>
    <property type="match status" value="1"/>
</dbReference>
<evidence type="ECO:0000259" key="1">
    <source>
        <dbReference type="Pfam" id="PF13472"/>
    </source>
</evidence>
<evidence type="ECO:0000313" key="2">
    <source>
        <dbReference type="EMBL" id="TGJ83626.1"/>
    </source>
</evidence>
<dbReference type="Gene3D" id="3.40.50.1110">
    <property type="entry name" value="SGNH hydrolase"/>
    <property type="match status" value="1"/>
</dbReference>
<dbReference type="InterPro" id="IPR013830">
    <property type="entry name" value="SGNH_hydro"/>
</dbReference>
<dbReference type="GO" id="GO:0016787">
    <property type="term" value="F:hydrolase activity"/>
    <property type="evidence" value="ECO:0007669"/>
    <property type="project" value="InterPro"/>
</dbReference>
<protein>
    <recommendedName>
        <fullName evidence="1">SGNH hydrolase-type esterase domain-containing protein</fullName>
    </recommendedName>
</protein>
<gene>
    <name evidence="2" type="ORF">E0Z10_g5144</name>
</gene>
<dbReference type="AlphaFoldDB" id="A0A4Z0Z213"/>